<evidence type="ECO:0000313" key="1">
    <source>
        <dbReference type="EMBL" id="MBS4539271.1"/>
    </source>
</evidence>
<keyword evidence="1" id="KW-0808">Transferase</keyword>
<keyword evidence="2" id="KW-1185">Reference proteome</keyword>
<keyword evidence="1" id="KW-0418">Kinase</keyword>
<sequence length="325" mass="38329">MINTKLILIDGITGSGKSTTSQFLANQLKRNSIKVKWYHEEETGHPLEYEEDVEVFTSQAEVNKFIRTIPKLWRKFAEEASQSEEIHIIESFIFQDTVRILFQNNLEESKILEFTQEIEEILKSLNPTLFYFYQEDVDQSIRRIWKRRGDAWKKWFIDSDIQTPYVKLSAVSGEVGVIKLWADYQDFTHQLFDRSQFNKLAMENSEGKWDDYRQQMLDFLELNLVNKIIDLSLEEKKRYCGTYKEEEGELSCTIKLLNGNMVCDLIWPDISVLPVETGEDNFFYLESFPVFLKFNENEEGLIEELSLKGGRKKLEGKKLYKVKDK</sequence>
<dbReference type="Gene3D" id="3.40.50.300">
    <property type="entry name" value="P-loop containing nucleotide triphosphate hydrolases"/>
    <property type="match status" value="1"/>
</dbReference>
<dbReference type="EMBL" id="WSFT01000045">
    <property type="protein sequence ID" value="MBS4539271.1"/>
    <property type="molecule type" value="Genomic_DNA"/>
</dbReference>
<dbReference type="GO" id="GO:0016301">
    <property type="term" value="F:kinase activity"/>
    <property type="evidence" value="ECO:0007669"/>
    <property type="project" value="UniProtKB-KW"/>
</dbReference>
<protein>
    <submittedName>
        <fullName evidence="1">Deoxynucleoside kinase</fullName>
    </submittedName>
</protein>
<dbReference type="SUPFAM" id="SSF52540">
    <property type="entry name" value="P-loop containing nucleoside triphosphate hydrolases"/>
    <property type="match status" value="1"/>
</dbReference>
<comment type="caution">
    <text evidence="1">The sequence shown here is derived from an EMBL/GenBank/DDBJ whole genome shotgun (WGS) entry which is preliminary data.</text>
</comment>
<name>A0A942Z777_9FIRM</name>
<gene>
    <name evidence="1" type="ORF">GOQ27_12420</name>
</gene>
<organism evidence="1 2">
    <name type="scientific">Anaeromonas frigoriresistens</name>
    <dbReference type="NCBI Taxonomy" id="2683708"/>
    <lineage>
        <taxon>Bacteria</taxon>
        <taxon>Bacillati</taxon>
        <taxon>Bacillota</taxon>
        <taxon>Tissierellia</taxon>
        <taxon>Tissierellales</taxon>
        <taxon>Thermohalobacteraceae</taxon>
        <taxon>Anaeromonas</taxon>
    </lineage>
</organism>
<dbReference type="RefSeq" id="WP_203367195.1">
    <property type="nucleotide sequence ID" value="NZ_WSFT01000045.1"/>
</dbReference>
<dbReference type="AlphaFoldDB" id="A0A942Z777"/>
<dbReference type="Proteomes" id="UP000724672">
    <property type="component" value="Unassembled WGS sequence"/>
</dbReference>
<dbReference type="InterPro" id="IPR027417">
    <property type="entry name" value="P-loop_NTPase"/>
</dbReference>
<reference evidence="1" key="1">
    <citation type="submission" date="2019-12" db="EMBL/GenBank/DDBJ databases">
        <title>Clostridiaceae gen. nov. sp. nov., isolated from sediment in Xinjiang, China.</title>
        <authorList>
            <person name="Zhang R."/>
        </authorList>
    </citation>
    <scope>NUCLEOTIDE SEQUENCE</scope>
    <source>
        <strain evidence="1">D2Q-11</strain>
    </source>
</reference>
<proteinExistence type="predicted"/>
<accession>A0A942Z777</accession>
<evidence type="ECO:0000313" key="2">
    <source>
        <dbReference type="Proteomes" id="UP000724672"/>
    </source>
</evidence>